<dbReference type="InterPro" id="IPR039135">
    <property type="entry name" value="NAT9-like"/>
</dbReference>
<keyword evidence="6" id="KW-1185">Reference proteome</keyword>
<dbReference type="Proteomes" id="UP000092177">
    <property type="component" value="Chromosome 3"/>
</dbReference>
<dbReference type="Pfam" id="PF13302">
    <property type="entry name" value="Acetyltransf_3"/>
    <property type="match status" value="1"/>
</dbReference>
<dbReference type="SUPFAM" id="SSF55729">
    <property type="entry name" value="Acyl-CoA N-acyltransferases (Nat)"/>
    <property type="match status" value="1"/>
</dbReference>
<name>A0A1B7YIN8_COLHI</name>
<evidence type="ECO:0000313" key="6">
    <source>
        <dbReference type="Proteomes" id="UP000092177"/>
    </source>
</evidence>
<dbReference type="PANTHER" id="PTHR13256">
    <property type="entry name" value="N-ACETYLTRANSFERASE 9"/>
    <property type="match status" value="1"/>
</dbReference>
<keyword evidence="3" id="KW-0012">Acyltransferase</keyword>
<dbReference type="InterPro" id="IPR016181">
    <property type="entry name" value="Acyl_CoA_acyltransferase"/>
</dbReference>
<proteinExistence type="inferred from homology"/>
<organism evidence="5 6">
    <name type="scientific">Colletotrichum higginsianum (strain IMI 349063)</name>
    <name type="common">Crucifer anthracnose fungus</name>
    <dbReference type="NCBI Taxonomy" id="759273"/>
    <lineage>
        <taxon>Eukaryota</taxon>
        <taxon>Fungi</taxon>
        <taxon>Dikarya</taxon>
        <taxon>Ascomycota</taxon>
        <taxon>Pezizomycotina</taxon>
        <taxon>Sordariomycetes</taxon>
        <taxon>Hypocreomycetidae</taxon>
        <taxon>Glomerellales</taxon>
        <taxon>Glomerellaceae</taxon>
        <taxon>Colletotrichum</taxon>
        <taxon>Colletotrichum destructivum species complex</taxon>
    </lineage>
</organism>
<evidence type="ECO:0000256" key="2">
    <source>
        <dbReference type="ARBA" id="ARBA00022679"/>
    </source>
</evidence>
<reference evidence="6" key="1">
    <citation type="journal article" date="2017" name="BMC Genomics">
        <title>Gapless genome assembly of Colletotrichum higginsianum reveals chromosome structure and association of transposable elements with secondary metabolite gene clusters.</title>
        <authorList>
            <person name="Dallery J.-F."/>
            <person name="Lapalu N."/>
            <person name="Zampounis A."/>
            <person name="Pigne S."/>
            <person name="Luyten I."/>
            <person name="Amselem J."/>
            <person name="Wittenberg A.H.J."/>
            <person name="Zhou S."/>
            <person name="de Queiroz M.V."/>
            <person name="Robin G.P."/>
            <person name="Auger A."/>
            <person name="Hainaut M."/>
            <person name="Henrissat B."/>
            <person name="Kim K.-T."/>
            <person name="Lee Y.-H."/>
            <person name="Lespinet O."/>
            <person name="Schwartz D.C."/>
            <person name="Thon M.R."/>
            <person name="O'Connell R.J."/>
        </authorList>
    </citation>
    <scope>NUCLEOTIDE SEQUENCE [LARGE SCALE GENOMIC DNA]</scope>
    <source>
        <strain evidence="6">IMI 349063</strain>
    </source>
</reference>
<dbReference type="RefSeq" id="XP_018160251.1">
    <property type="nucleotide sequence ID" value="XM_018299005.1"/>
</dbReference>
<accession>A0A1B7YIN8</accession>
<dbReference type="PANTHER" id="PTHR13256:SF16">
    <property type="entry name" value="ALPHA_BETA-TUBULIN-N-ACETYLTRANSFERASE 9"/>
    <property type="match status" value="1"/>
</dbReference>
<feature type="domain" description="N-acetyltransferase" evidence="4">
    <location>
        <begin position="37"/>
        <end position="231"/>
    </location>
</feature>
<sequence>MRLNEHTGMSPPVRFLPSLKTRRQSSCRETAIVTPGVTLVPYEARHVERYHEWMSDPEIQEATASEPLTLEEEYENQQSWRTSHDKLTFIICQPLPVSSRTKTETLQAGDVDTPERMVGDINFFIYPSDDDDNDDDGDNDGATRIANETSYVGEVDVMIASKEHRGKGVGHAAVTTLLTYVHRNRARILAEHVNGEGKAGKGNAPELKGLMVKIKEGNSASIALFRRLGFVQKGEVNYFGEIQMVLRDLEEFVTSSAGEMAVLEYREVAYSR</sequence>
<dbReference type="VEuPathDB" id="FungiDB:CH63R_04030"/>
<evidence type="ECO:0000256" key="1">
    <source>
        <dbReference type="ARBA" id="ARBA00009342"/>
    </source>
</evidence>
<dbReference type="OrthoDB" id="5043642at2759"/>
<comment type="similarity">
    <text evidence="1">Belongs to the acetyltransferase family. GNAT subfamily.</text>
</comment>
<keyword evidence="2 5" id="KW-0808">Transferase</keyword>
<dbReference type="EMBL" id="LTAN01000003">
    <property type="protein sequence ID" value="OBR11734.1"/>
    <property type="molecule type" value="Genomic_DNA"/>
</dbReference>
<protein>
    <submittedName>
        <fullName evidence="5">N-acetyltransferase</fullName>
    </submittedName>
</protein>
<gene>
    <name evidence="5" type="ORF">CH63R_04030</name>
</gene>
<dbReference type="AlphaFoldDB" id="A0A1B7YIN8"/>
<evidence type="ECO:0000259" key="4">
    <source>
        <dbReference type="Pfam" id="PF13302"/>
    </source>
</evidence>
<dbReference type="GeneID" id="28863112"/>
<dbReference type="Gene3D" id="3.40.630.30">
    <property type="match status" value="1"/>
</dbReference>
<evidence type="ECO:0000313" key="5">
    <source>
        <dbReference type="EMBL" id="OBR11734.1"/>
    </source>
</evidence>
<evidence type="ECO:0000256" key="3">
    <source>
        <dbReference type="ARBA" id="ARBA00023315"/>
    </source>
</evidence>
<comment type="caution">
    <text evidence="5">The sequence shown here is derived from an EMBL/GenBank/DDBJ whole genome shotgun (WGS) entry which is preliminary data.</text>
</comment>
<dbReference type="KEGG" id="chig:CH63R_04030"/>
<dbReference type="InterPro" id="IPR000182">
    <property type="entry name" value="GNAT_dom"/>
</dbReference>
<dbReference type="GO" id="GO:0008080">
    <property type="term" value="F:N-acetyltransferase activity"/>
    <property type="evidence" value="ECO:0007669"/>
    <property type="project" value="InterPro"/>
</dbReference>